<protein>
    <submittedName>
        <fullName evidence="1">Uncharacterized protein</fullName>
    </submittedName>
</protein>
<organism evidence="1 2">
    <name type="scientific">Smallanthus sonchifolius</name>
    <dbReference type="NCBI Taxonomy" id="185202"/>
    <lineage>
        <taxon>Eukaryota</taxon>
        <taxon>Viridiplantae</taxon>
        <taxon>Streptophyta</taxon>
        <taxon>Embryophyta</taxon>
        <taxon>Tracheophyta</taxon>
        <taxon>Spermatophyta</taxon>
        <taxon>Magnoliopsida</taxon>
        <taxon>eudicotyledons</taxon>
        <taxon>Gunneridae</taxon>
        <taxon>Pentapetalae</taxon>
        <taxon>asterids</taxon>
        <taxon>campanulids</taxon>
        <taxon>Asterales</taxon>
        <taxon>Asteraceae</taxon>
        <taxon>Asteroideae</taxon>
        <taxon>Heliantheae alliance</taxon>
        <taxon>Millerieae</taxon>
        <taxon>Smallanthus</taxon>
    </lineage>
</organism>
<comment type="caution">
    <text evidence="1">The sequence shown here is derived from an EMBL/GenBank/DDBJ whole genome shotgun (WGS) entry which is preliminary data.</text>
</comment>
<proteinExistence type="predicted"/>
<keyword evidence="2" id="KW-1185">Reference proteome</keyword>
<name>A0ACB9JJB4_9ASTR</name>
<reference evidence="1 2" key="2">
    <citation type="journal article" date="2022" name="Mol. Ecol. Resour.">
        <title>The genomes of chicory, endive, great burdock and yacon provide insights into Asteraceae paleo-polyploidization history and plant inulin production.</title>
        <authorList>
            <person name="Fan W."/>
            <person name="Wang S."/>
            <person name="Wang H."/>
            <person name="Wang A."/>
            <person name="Jiang F."/>
            <person name="Liu H."/>
            <person name="Zhao H."/>
            <person name="Xu D."/>
            <person name="Zhang Y."/>
        </authorList>
    </citation>
    <scope>NUCLEOTIDE SEQUENCE [LARGE SCALE GENOMIC DNA]</scope>
    <source>
        <strain evidence="2">cv. Yunnan</strain>
        <tissue evidence="1">Leaves</tissue>
    </source>
</reference>
<accession>A0ACB9JJB4</accession>
<reference evidence="2" key="1">
    <citation type="journal article" date="2022" name="Mol. Ecol. Resour.">
        <title>The genomes of chicory, endive, great burdock and yacon provide insights into Asteraceae palaeo-polyploidization history and plant inulin production.</title>
        <authorList>
            <person name="Fan W."/>
            <person name="Wang S."/>
            <person name="Wang H."/>
            <person name="Wang A."/>
            <person name="Jiang F."/>
            <person name="Liu H."/>
            <person name="Zhao H."/>
            <person name="Xu D."/>
            <person name="Zhang Y."/>
        </authorList>
    </citation>
    <scope>NUCLEOTIDE SEQUENCE [LARGE SCALE GENOMIC DNA]</scope>
    <source>
        <strain evidence="2">cv. Yunnan</strain>
    </source>
</reference>
<sequence length="136" mass="14679">MFEKQCKPGMDNFTTPSSSELPSLQANPNEPAPDPVVGPSDEGSSKSEPAVSQPAKGAKVNANENGGSGRLNPIHSLHCFVSFATDYLYTAGGMSEDLAYKNIVECITRIRSKTILTQGMKAVYELIDRIRQKKSS</sequence>
<evidence type="ECO:0000313" key="1">
    <source>
        <dbReference type="EMBL" id="KAI3820432.1"/>
    </source>
</evidence>
<evidence type="ECO:0000313" key="2">
    <source>
        <dbReference type="Proteomes" id="UP001056120"/>
    </source>
</evidence>
<dbReference type="EMBL" id="CM042020">
    <property type="protein sequence ID" value="KAI3820432.1"/>
    <property type="molecule type" value="Genomic_DNA"/>
</dbReference>
<gene>
    <name evidence="1" type="ORF">L1987_07979</name>
</gene>
<dbReference type="Proteomes" id="UP001056120">
    <property type="component" value="Linkage Group LG03"/>
</dbReference>